<dbReference type="InterPro" id="IPR011701">
    <property type="entry name" value="MFS"/>
</dbReference>
<feature type="transmembrane region" description="Helical" evidence="8">
    <location>
        <begin position="257"/>
        <end position="280"/>
    </location>
</feature>
<keyword evidence="5 8" id="KW-0812">Transmembrane</keyword>
<protein>
    <submittedName>
        <fullName evidence="10">Multidrug effflux MFS transporter</fullName>
    </submittedName>
</protein>
<feature type="transmembrane region" description="Helical" evidence="8">
    <location>
        <begin position="112"/>
        <end position="133"/>
    </location>
</feature>
<keyword evidence="4" id="KW-1003">Cell membrane</keyword>
<dbReference type="InterPro" id="IPR020846">
    <property type="entry name" value="MFS_dom"/>
</dbReference>
<dbReference type="CDD" id="cd17320">
    <property type="entry name" value="MFS_MdfA_MDR_like"/>
    <property type="match status" value="1"/>
</dbReference>
<dbReference type="NCBIfam" id="TIGR00710">
    <property type="entry name" value="efflux_Bcr_CflA"/>
    <property type="match status" value="1"/>
</dbReference>
<comment type="subcellular location">
    <subcellularLocation>
        <location evidence="1">Cell membrane</location>
        <topology evidence="1">Multi-pass membrane protein</topology>
    </subcellularLocation>
</comment>
<feature type="transmembrane region" description="Helical" evidence="8">
    <location>
        <begin position="348"/>
        <end position="368"/>
    </location>
</feature>
<keyword evidence="7 8" id="KW-0472">Membrane</keyword>
<feature type="domain" description="Major facilitator superfamily (MFS) profile" evidence="9">
    <location>
        <begin position="21"/>
        <end position="406"/>
    </location>
</feature>
<feature type="transmembrane region" description="Helical" evidence="8">
    <location>
        <begin position="176"/>
        <end position="195"/>
    </location>
</feature>
<keyword evidence="3" id="KW-0813">Transport</keyword>
<comment type="similarity">
    <text evidence="2">Belongs to the major facilitator superfamily. Bcr/CmlA family.</text>
</comment>
<feature type="transmembrane region" description="Helical" evidence="8">
    <location>
        <begin position="54"/>
        <end position="74"/>
    </location>
</feature>
<feature type="transmembrane region" description="Helical" evidence="8">
    <location>
        <begin position="86"/>
        <end position="106"/>
    </location>
</feature>
<evidence type="ECO:0000313" key="11">
    <source>
        <dbReference type="Proteomes" id="UP001172731"/>
    </source>
</evidence>
<dbReference type="PANTHER" id="PTHR23502">
    <property type="entry name" value="MAJOR FACILITATOR SUPERFAMILY"/>
    <property type="match status" value="1"/>
</dbReference>
<dbReference type="InterPro" id="IPR036259">
    <property type="entry name" value="MFS_trans_sf"/>
</dbReference>
<feature type="transmembrane region" description="Helical" evidence="8">
    <location>
        <begin position="319"/>
        <end position="336"/>
    </location>
</feature>
<dbReference type="SUPFAM" id="SSF103473">
    <property type="entry name" value="MFS general substrate transporter"/>
    <property type="match status" value="1"/>
</dbReference>
<feature type="transmembrane region" description="Helical" evidence="8">
    <location>
        <begin position="226"/>
        <end position="251"/>
    </location>
</feature>
<accession>A0ABT8FWA0</accession>
<evidence type="ECO:0000256" key="3">
    <source>
        <dbReference type="ARBA" id="ARBA00022448"/>
    </source>
</evidence>
<keyword evidence="6 8" id="KW-1133">Transmembrane helix</keyword>
<evidence type="ECO:0000259" key="9">
    <source>
        <dbReference type="PROSITE" id="PS50850"/>
    </source>
</evidence>
<evidence type="ECO:0000256" key="1">
    <source>
        <dbReference type="ARBA" id="ARBA00004651"/>
    </source>
</evidence>
<evidence type="ECO:0000256" key="2">
    <source>
        <dbReference type="ARBA" id="ARBA00006236"/>
    </source>
</evidence>
<sequence length="407" mass="41161">MPSHPVVSARSVPPQPLTPSLLLTLGALAAIGPLAIDLYLSTFPAMVLELGADATGIQLTLTGYLLGVAAGQLVFGPMSDRFGRRIPLIVGLALCVVASVAAALAPTLPFLVAARIVQGFGAASGAVIGRAIISDLASGDTAAKAISIMMLVGGIAPIIAPSLGSVIGAAFGWRGILATIAITVTALIVAVVAGVRESYSQAHRDTVRSEQHSHPRALAQLTSRGYLGNTLAMAFSTGVMMTYISASPFIYQEMMGFPPLVFGLLFGANATAMLLVNWWTARLIGRFRVRTILGAGVAVMSASCAAVVLFVVVDAPATWLIAPLFVTVGAVGAVAPKATAQAIGHVPRIAGTGSAVLGALQFGVGAAVTPLANTAGPGSAAPMAVVMMTCALVMTAGFLMARPGARA</sequence>
<evidence type="ECO:0000256" key="5">
    <source>
        <dbReference type="ARBA" id="ARBA00022692"/>
    </source>
</evidence>
<name>A0ABT8FWA0_9MICO</name>
<dbReference type="Gene3D" id="1.20.1720.10">
    <property type="entry name" value="Multidrug resistance protein D"/>
    <property type="match status" value="1"/>
</dbReference>
<reference evidence="10" key="1">
    <citation type="submission" date="2021-06" db="EMBL/GenBank/DDBJ databases">
        <title>Genome-based taxonomic framework of Microbacterium strains isolated from marine environment, the description of four new species and reclassification of four preexisting species.</title>
        <authorList>
            <person name="Lee S.D."/>
            <person name="Kim S.-M."/>
            <person name="Byeon Y.-S."/>
            <person name="Yang H.L."/>
            <person name="Kim I.S."/>
        </authorList>
    </citation>
    <scope>NUCLEOTIDE SEQUENCE</scope>
    <source>
        <strain evidence="10">KACC 20510</strain>
    </source>
</reference>
<evidence type="ECO:0000313" key="10">
    <source>
        <dbReference type="EMBL" id="MDN4465372.1"/>
    </source>
</evidence>
<feature type="transmembrane region" description="Helical" evidence="8">
    <location>
        <begin position="380"/>
        <end position="401"/>
    </location>
</feature>
<dbReference type="InterPro" id="IPR004812">
    <property type="entry name" value="Efflux_drug-R_Bcr/CmlA"/>
</dbReference>
<dbReference type="PROSITE" id="PS50850">
    <property type="entry name" value="MFS"/>
    <property type="match status" value="1"/>
</dbReference>
<evidence type="ECO:0000256" key="4">
    <source>
        <dbReference type="ARBA" id="ARBA00022475"/>
    </source>
</evidence>
<gene>
    <name evidence="10" type="ORF">KZC48_13340</name>
</gene>
<proteinExistence type="inferred from homology"/>
<comment type="caution">
    <text evidence="10">The sequence shown here is derived from an EMBL/GenBank/DDBJ whole genome shotgun (WGS) entry which is preliminary data.</text>
</comment>
<dbReference type="EMBL" id="JAHWXI010000018">
    <property type="protein sequence ID" value="MDN4465372.1"/>
    <property type="molecule type" value="Genomic_DNA"/>
</dbReference>
<evidence type="ECO:0000256" key="6">
    <source>
        <dbReference type="ARBA" id="ARBA00022989"/>
    </source>
</evidence>
<feature type="transmembrane region" description="Helical" evidence="8">
    <location>
        <begin position="145"/>
        <end position="170"/>
    </location>
</feature>
<feature type="transmembrane region" description="Helical" evidence="8">
    <location>
        <begin position="292"/>
        <end position="313"/>
    </location>
</feature>
<dbReference type="Proteomes" id="UP001172731">
    <property type="component" value="Unassembled WGS sequence"/>
</dbReference>
<dbReference type="PANTHER" id="PTHR23502:SF132">
    <property type="entry name" value="POLYAMINE TRANSPORTER 2-RELATED"/>
    <property type="match status" value="1"/>
</dbReference>
<evidence type="ECO:0000256" key="7">
    <source>
        <dbReference type="ARBA" id="ARBA00023136"/>
    </source>
</evidence>
<feature type="transmembrane region" description="Helical" evidence="8">
    <location>
        <begin position="21"/>
        <end position="42"/>
    </location>
</feature>
<organism evidence="10 11">
    <name type="scientific">Microbacterium aurantiacum</name>
    <dbReference type="NCBI Taxonomy" id="162393"/>
    <lineage>
        <taxon>Bacteria</taxon>
        <taxon>Bacillati</taxon>
        <taxon>Actinomycetota</taxon>
        <taxon>Actinomycetes</taxon>
        <taxon>Micrococcales</taxon>
        <taxon>Microbacteriaceae</taxon>
        <taxon>Microbacterium</taxon>
    </lineage>
</organism>
<dbReference type="Pfam" id="PF07690">
    <property type="entry name" value="MFS_1"/>
    <property type="match status" value="1"/>
</dbReference>
<keyword evidence="11" id="KW-1185">Reference proteome</keyword>
<evidence type="ECO:0000256" key="8">
    <source>
        <dbReference type="SAM" id="Phobius"/>
    </source>
</evidence>